<gene>
    <name evidence="1" type="ORF">CUN67_26640</name>
</gene>
<dbReference type="Proteomes" id="UP000502005">
    <property type="component" value="Plasmid pNE1B"/>
</dbReference>
<geneLocation type="plasmid" evidence="2">
    <name>pne1b</name>
</geneLocation>
<name>A0A6B9G778_PANCY</name>
<evidence type="ECO:0000313" key="2">
    <source>
        <dbReference type="Proteomes" id="UP000502005"/>
    </source>
</evidence>
<protein>
    <submittedName>
        <fullName evidence="1">Uncharacterized protein</fullName>
    </submittedName>
</protein>
<organism evidence="1 2">
    <name type="scientific">Pantoea cypripedii</name>
    <name type="common">Pectobacterium cypripedii</name>
    <name type="synonym">Erwinia cypripedii</name>
    <dbReference type="NCBI Taxonomy" id="55209"/>
    <lineage>
        <taxon>Bacteria</taxon>
        <taxon>Pseudomonadati</taxon>
        <taxon>Pseudomonadota</taxon>
        <taxon>Gammaproteobacteria</taxon>
        <taxon>Enterobacterales</taxon>
        <taxon>Erwiniaceae</taxon>
        <taxon>Pantoea</taxon>
    </lineage>
</organism>
<proteinExistence type="predicted"/>
<keyword evidence="1" id="KW-0614">Plasmid</keyword>
<accession>A0A6B9G778</accession>
<dbReference type="AlphaFoldDB" id="A0A6B9G778"/>
<evidence type="ECO:0000313" key="1">
    <source>
        <dbReference type="EMBL" id="QGY32542.1"/>
    </source>
</evidence>
<dbReference type="EMBL" id="CP024770">
    <property type="protein sequence ID" value="QGY32542.1"/>
    <property type="molecule type" value="Genomic_DNA"/>
</dbReference>
<reference evidence="1 2" key="1">
    <citation type="submission" date="2017-11" db="EMBL/GenBank/DDBJ databases">
        <title>Genome sequence of Pantoea cypripedii NE1.</title>
        <authorList>
            <person name="Nascimento F.X."/>
        </authorList>
    </citation>
    <scope>NUCLEOTIDE SEQUENCE [LARGE SCALE GENOMIC DNA]</scope>
    <source>
        <strain evidence="1 2">NE1</strain>
        <plasmid evidence="2">pne1b</plasmid>
    </source>
</reference>
<sequence length="122" mass="13643">MESRGQLFIHIAGPAGMTVNICNISDAEAFSGVLTYALYHFSRNPGWFQATVDGEKFFACQTQTLPFLYFLDHRIATAQIKAFFTHAMQHICLASGSKDPDVWIAVHEGIFLPLPHPEENQT</sequence>